<dbReference type="Pfam" id="PF00205">
    <property type="entry name" value="TPP_enzyme_M"/>
    <property type="match status" value="1"/>
</dbReference>
<evidence type="ECO:0000256" key="2">
    <source>
        <dbReference type="ARBA" id="ARBA00007812"/>
    </source>
</evidence>
<reference evidence="8 9" key="1">
    <citation type="journal article" date="2016" name="Microbes Environ.">
        <title>Phylogenetically diverse aerobic anoxygenic phototrophic bacteria isolated from epilithic biofilms in Tama river, Japan.</title>
        <authorList>
            <person name="Hirose S."/>
            <person name="Matsuura K."/>
            <person name="Haruta S."/>
        </authorList>
    </citation>
    <scope>NUCLEOTIDE SEQUENCE [LARGE SCALE GENOMIC DNA]</scope>
    <source>
        <strain evidence="8 9">S08</strain>
    </source>
</reference>
<accession>A0ABM7Y0G3</accession>
<keyword evidence="3 4" id="KW-0786">Thiamine pyrophosphate</keyword>
<dbReference type="Proteomes" id="UP000831327">
    <property type="component" value="Chromosome"/>
</dbReference>
<dbReference type="PANTHER" id="PTHR18968:SF13">
    <property type="entry name" value="ACETOLACTATE SYNTHASE CATALYTIC SUBUNIT, MITOCHONDRIAL"/>
    <property type="match status" value="1"/>
</dbReference>
<evidence type="ECO:0000256" key="1">
    <source>
        <dbReference type="ARBA" id="ARBA00001964"/>
    </source>
</evidence>
<dbReference type="Gene3D" id="3.40.50.1220">
    <property type="entry name" value="TPP-binding domain"/>
    <property type="match status" value="1"/>
</dbReference>
<evidence type="ECO:0000259" key="7">
    <source>
        <dbReference type="Pfam" id="PF02776"/>
    </source>
</evidence>
<organism evidence="8 9">
    <name type="scientific">Roseomonas fluvialis</name>
    <dbReference type="NCBI Taxonomy" id="1750527"/>
    <lineage>
        <taxon>Bacteria</taxon>
        <taxon>Pseudomonadati</taxon>
        <taxon>Pseudomonadota</taxon>
        <taxon>Alphaproteobacteria</taxon>
        <taxon>Acetobacterales</taxon>
        <taxon>Roseomonadaceae</taxon>
        <taxon>Roseomonas</taxon>
    </lineage>
</organism>
<dbReference type="PROSITE" id="PS00187">
    <property type="entry name" value="TPP_ENZYMES"/>
    <property type="match status" value="1"/>
</dbReference>
<keyword evidence="9" id="KW-1185">Reference proteome</keyword>
<dbReference type="SUPFAM" id="SSF52467">
    <property type="entry name" value="DHS-like NAD/FAD-binding domain"/>
    <property type="match status" value="1"/>
</dbReference>
<feature type="domain" description="Thiamine pyrophosphate enzyme central" evidence="5">
    <location>
        <begin position="199"/>
        <end position="283"/>
    </location>
</feature>
<dbReference type="InterPro" id="IPR029061">
    <property type="entry name" value="THDP-binding"/>
</dbReference>
<dbReference type="InterPro" id="IPR012001">
    <property type="entry name" value="Thiamin_PyroP_enz_TPP-bd_dom"/>
</dbReference>
<name>A0ABM7Y0G3_9PROT</name>
<evidence type="ECO:0000259" key="6">
    <source>
        <dbReference type="Pfam" id="PF02775"/>
    </source>
</evidence>
<proteinExistence type="inferred from homology"/>
<feature type="domain" description="Thiamine pyrophosphate enzyme N-terminal TPP-binding" evidence="7">
    <location>
        <begin position="19"/>
        <end position="121"/>
    </location>
</feature>
<dbReference type="InterPro" id="IPR029035">
    <property type="entry name" value="DHS-like_NAD/FAD-binding_dom"/>
</dbReference>
<evidence type="ECO:0000313" key="8">
    <source>
        <dbReference type="EMBL" id="BDG71232.1"/>
    </source>
</evidence>
<dbReference type="PANTHER" id="PTHR18968">
    <property type="entry name" value="THIAMINE PYROPHOSPHATE ENZYMES"/>
    <property type="match status" value="1"/>
</dbReference>
<dbReference type="EMBL" id="AP025637">
    <property type="protein sequence ID" value="BDG71232.1"/>
    <property type="molecule type" value="Genomic_DNA"/>
</dbReference>
<dbReference type="SUPFAM" id="SSF52518">
    <property type="entry name" value="Thiamin diphosphate-binding fold (THDP-binding)"/>
    <property type="match status" value="2"/>
</dbReference>
<evidence type="ECO:0000259" key="5">
    <source>
        <dbReference type="Pfam" id="PF00205"/>
    </source>
</evidence>
<dbReference type="RefSeq" id="WP_244458516.1">
    <property type="nucleotide sequence ID" value="NZ_AP025637.1"/>
</dbReference>
<dbReference type="CDD" id="cd07035">
    <property type="entry name" value="TPP_PYR_POX_like"/>
    <property type="match status" value="1"/>
</dbReference>
<evidence type="ECO:0000313" key="9">
    <source>
        <dbReference type="Proteomes" id="UP000831327"/>
    </source>
</evidence>
<dbReference type="InterPro" id="IPR045229">
    <property type="entry name" value="TPP_enz"/>
</dbReference>
<feature type="domain" description="Thiamine pyrophosphate enzyme TPP-binding" evidence="6">
    <location>
        <begin position="384"/>
        <end position="530"/>
    </location>
</feature>
<sequence length="546" mass="55875">MSEASLCADAPAIPTPASTAAALVATLATRGTRRIWGVPGGGSSLDLIREAAPAGLHFVLCRHEGSAAMMATADAELSGAPGVVLTTKGPGLSNALNGVSCATLERAPVLLVSDGFTPSQTGWITHQVFDQRLATTAYVKAHARCEGDDPGGELKALLDAACAHPRGAVHLDLTSAAAKRPARRTGHGAAKAPPLPDIAALRARLAASRRPVMLLGLEATEAAPGARALAEALGCPVLVTYKAKGVLPDAHPQHAGIFTGGTLEAQVVGAADLILLVGADPVEFILQPWRYTAPVAEIAARSFPVHYTPVAVGAYGPVDAIAAVLAADAQRSAWTTAEIGAHRAAMRDALAWPAGGGGVAPPRIVQLAAEAATRAGRDPRASVDAGAHMFSATAFWPCSRPRDLLISNGLATMGFALPAGIAAALHDPSRGAVAFTGDGGLMMCVAELATAADHGARLVTIVFNDGALSLIDVKQQQRQLPSEGVRWGRTDFAMVAEGFGARGFRATDETTLAAALDAAFAHDGPSLVDVQVDPAGYMQQLQAMRG</sequence>
<dbReference type="Pfam" id="PF02776">
    <property type="entry name" value="TPP_enzyme_N"/>
    <property type="match status" value="1"/>
</dbReference>
<dbReference type="InterPro" id="IPR012000">
    <property type="entry name" value="Thiamin_PyroP_enz_cen_dom"/>
</dbReference>
<dbReference type="InterPro" id="IPR000399">
    <property type="entry name" value="TPP-bd_CS"/>
</dbReference>
<dbReference type="Pfam" id="PF02775">
    <property type="entry name" value="TPP_enzyme_C"/>
    <property type="match status" value="1"/>
</dbReference>
<comment type="similarity">
    <text evidence="2 4">Belongs to the TPP enzyme family.</text>
</comment>
<protein>
    <submittedName>
        <fullName evidence="8">Acetolactate synthase</fullName>
    </submittedName>
</protein>
<evidence type="ECO:0000256" key="4">
    <source>
        <dbReference type="RuleBase" id="RU362132"/>
    </source>
</evidence>
<comment type="cofactor">
    <cofactor evidence="1">
        <name>thiamine diphosphate</name>
        <dbReference type="ChEBI" id="CHEBI:58937"/>
    </cofactor>
</comment>
<dbReference type="Gene3D" id="3.40.50.970">
    <property type="match status" value="2"/>
</dbReference>
<dbReference type="InterPro" id="IPR011766">
    <property type="entry name" value="TPP_enzyme_TPP-bd"/>
</dbReference>
<evidence type="ECO:0000256" key="3">
    <source>
        <dbReference type="ARBA" id="ARBA00023052"/>
    </source>
</evidence>
<gene>
    <name evidence="8" type="primary">ilvB_1</name>
    <name evidence="8" type="ORF">Rmf_11610</name>
</gene>